<protein>
    <submittedName>
        <fullName evidence="1">Uncharacterized protein</fullName>
    </submittedName>
</protein>
<gene>
    <name evidence="1" type="ORF">S03H2_27931</name>
</gene>
<evidence type="ECO:0000313" key="1">
    <source>
        <dbReference type="EMBL" id="GAH52957.1"/>
    </source>
</evidence>
<organism evidence="1">
    <name type="scientific">marine sediment metagenome</name>
    <dbReference type="NCBI Taxonomy" id="412755"/>
    <lineage>
        <taxon>unclassified sequences</taxon>
        <taxon>metagenomes</taxon>
        <taxon>ecological metagenomes</taxon>
    </lineage>
</organism>
<comment type="caution">
    <text evidence="1">The sequence shown here is derived from an EMBL/GenBank/DDBJ whole genome shotgun (WGS) entry which is preliminary data.</text>
</comment>
<name>X1G6V8_9ZZZZ</name>
<feature type="non-terminal residue" evidence="1">
    <location>
        <position position="213"/>
    </location>
</feature>
<sequence>MAVEKIRGCGYRKVNALYLCGECISVPCDRLPLTLTVCPVCGQGIKVSRGFTEINPYRLWGMHQDCRDRLRPCFLCDPQDEPAYIMMVGAGNYKTPKDFLDEARSMGISKRIPFIPKGLELGRTIVYLAHPKACEVREPVALQQAMAIVEQSETNQPRLLETEKIEKAMGIFCAFIPKRVEKLIWEGEAIPEELEKLEKRGITAVKIPDGDKD</sequence>
<dbReference type="EMBL" id="BARU01016820">
    <property type="protein sequence ID" value="GAH52957.1"/>
    <property type="molecule type" value="Genomic_DNA"/>
</dbReference>
<accession>X1G6V8</accession>
<proteinExistence type="predicted"/>
<dbReference type="AlphaFoldDB" id="X1G6V8"/>
<reference evidence="1" key="1">
    <citation type="journal article" date="2014" name="Front. Microbiol.">
        <title>High frequency of phylogenetically diverse reductive dehalogenase-homologous genes in deep subseafloor sedimentary metagenomes.</title>
        <authorList>
            <person name="Kawai M."/>
            <person name="Futagami T."/>
            <person name="Toyoda A."/>
            <person name="Takaki Y."/>
            <person name="Nishi S."/>
            <person name="Hori S."/>
            <person name="Arai W."/>
            <person name="Tsubouchi T."/>
            <person name="Morono Y."/>
            <person name="Uchiyama I."/>
            <person name="Ito T."/>
            <person name="Fujiyama A."/>
            <person name="Inagaki F."/>
            <person name="Takami H."/>
        </authorList>
    </citation>
    <scope>NUCLEOTIDE SEQUENCE</scope>
    <source>
        <strain evidence="1">Expedition CK06-06</strain>
    </source>
</reference>